<feature type="compositionally biased region" description="Basic and acidic residues" evidence="7">
    <location>
        <begin position="151"/>
        <end position="166"/>
    </location>
</feature>
<dbReference type="PANTHER" id="PTHR17920:SF3">
    <property type="entry name" value="TRANSMEMBRANE AND COILED-COIL DOMAIN-CONTAINING PROTEIN 4"/>
    <property type="match status" value="1"/>
</dbReference>
<reference evidence="9" key="1">
    <citation type="submission" date="2019-04" db="EMBL/GenBank/DDBJ databases">
        <title>Sequencing of skin fungus with MAO and IRED activity.</title>
        <authorList>
            <person name="Marsaioli A.J."/>
            <person name="Bonatto J.M.C."/>
            <person name="Reis Junior O."/>
        </authorList>
    </citation>
    <scope>NUCLEOTIDE SEQUENCE</scope>
    <source>
        <strain evidence="9">30M1</strain>
    </source>
</reference>
<evidence type="ECO:0008006" key="11">
    <source>
        <dbReference type="Google" id="ProtNLM"/>
    </source>
</evidence>
<evidence type="ECO:0000256" key="6">
    <source>
        <dbReference type="SAM" id="Coils"/>
    </source>
</evidence>
<feature type="compositionally biased region" description="Low complexity" evidence="7">
    <location>
        <begin position="1154"/>
        <end position="1172"/>
    </location>
</feature>
<protein>
    <recommendedName>
        <fullName evidence="11">DUF726-domain-containing protein</fullName>
    </recommendedName>
</protein>
<feature type="compositionally biased region" description="Polar residues" evidence="7">
    <location>
        <begin position="1083"/>
        <end position="1096"/>
    </location>
</feature>
<dbReference type="EMBL" id="SWKU01000013">
    <property type="protein sequence ID" value="KAF3001315.1"/>
    <property type="molecule type" value="Genomic_DNA"/>
</dbReference>
<dbReference type="Proteomes" id="UP000801428">
    <property type="component" value="Unassembled WGS sequence"/>
</dbReference>
<evidence type="ECO:0000256" key="1">
    <source>
        <dbReference type="ARBA" id="ARBA00004141"/>
    </source>
</evidence>
<dbReference type="GO" id="GO:0016020">
    <property type="term" value="C:membrane"/>
    <property type="evidence" value="ECO:0007669"/>
    <property type="project" value="UniProtKB-SubCell"/>
</dbReference>
<comment type="caution">
    <text evidence="9">The sequence shown here is derived from an EMBL/GenBank/DDBJ whole genome shotgun (WGS) entry which is preliminary data.</text>
</comment>
<evidence type="ECO:0000256" key="8">
    <source>
        <dbReference type="SAM" id="Phobius"/>
    </source>
</evidence>
<evidence type="ECO:0000313" key="9">
    <source>
        <dbReference type="EMBL" id="KAF3001315.1"/>
    </source>
</evidence>
<feature type="compositionally biased region" description="Basic and acidic residues" evidence="7">
    <location>
        <begin position="69"/>
        <end position="101"/>
    </location>
</feature>
<feature type="compositionally biased region" description="Polar residues" evidence="7">
    <location>
        <begin position="459"/>
        <end position="470"/>
    </location>
</feature>
<dbReference type="OrthoDB" id="277931at2759"/>
<keyword evidence="3 8" id="KW-0812">Transmembrane</keyword>
<dbReference type="PANTHER" id="PTHR17920">
    <property type="entry name" value="TRANSMEMBRANE AND COILED-COIL DOMAIN-CONTAINING PROTEIN 4 TMCO4"/>
    <property type="match status" value="1"/>
</dbReference>
<feature type="coiled-coil region" evidence="6">
    <location>
        <begin position="937"/>
        <end position="967"/>
    </location>
</feature>
<comment type="similarity">
    <text evidence="2">Belongs to the TMCO4 family.</text>
</comment>
<evidence type="ECO:0000256" key="2">
    <source>
        <dbReference type="ARBA" id="ARBA00009824"/>
    </source>
</evidence>
<feature type="compositionally biased region" description="Polar residues" evidence="7">
    <location>
        <begin position="438"/>
        <end position="447"/>
    </location>
</feature>
<accession>A0A9P4TDZ3</accession>
<feature type="transmembrane region" description="Helical" evidence="8">
    <location>
        <begin position="631"/>
        <end position="653"/>
    </location>
</feature>
<keyword evidence="6" id="KW-0175">Coiled coil</keyword>
<evidence type="ECO:0000313" key="10">
    <source>
        <dbReference type="Proteomes" id="UP000801428"/>
    </source>
</evidence>
<keyword evidence="5 8" id="KW-0472">Membrane</keyword>
<evidence type="ECO:0000256" key="4">
    <source>
        <dbReference type="ARBA" id="ARBA00022989"/>
    </source>
</evidence>
<name>A0A9P4TDZ3_CURKU</name>
<evidence type="ECO:0000256" key="5">
    <source>
        <dbReference type="ARBA" id="ARBA00023136"/>
    </source>
</evidence>
<feature type="compositionally biased region" description="Low complexity" evidence="7">
    <location>
        <begin position="179"/>
        <end position="192"/>
    </location>
</feature>
<evidence type="ECO:0000256" key="7">
    <source>
        <dbReference type="SAM" id="MobiDB-lite"/>
    </source>
</evidence>
<feature type="region of interest" description="Disordered" evidence="7">
    <location>
        <begin position="1"/>
        <end position="211"/>
    </location>
</feature>
<dbReference type="Pfam" id="PF05277">
    <property type="entry name" value="DUF726"/>
    <property type="match status" value="1"/>
</dbReference>
<feature type="compositionally biased region" description="Acidic residues" evidence="7">
    <location>
        <begin position="1120"/>
        <end position="1129"/>
    </location>
</feature>
<sequence>MASDTPSHPPNPDSTDTNVAPAPAKQEVEYDDFGLPVRKRRPRTPVEDSDSEDDFKDAVAGSSEAPAGPDDKATAKTEGKAEAERAVESIVEHIKERDAAKANDSGSALAAPAEVNGQVKMEEVEVARDNGNKAPETSKHDATDGAAPSRPKPDVPEDSSKVEPPAKSESPTSEDKKAAAPGAPASSAPDARASLEKPAAHHQKQPSINEYSHQNILTQPHADEEDEDDDGGWQTMPAYAKYDIYDDDNRLIAKENPEELEDMHGYANVGGAAKGYTRVIVDDDACSQTSMDDNTAYLFKEKTTALHDEDEAVRDPLMQMQATKNLLTEGQRVAYVGLVRLAMIEMERKFDNIIEKKSKAVKKALDMQTETTKMWSQKMMVRLYGHMDINTSEQVMIEQLTDHGVIPADLTPALMQNARVKNPAAEVASELKEEKANSDSARPSVSSPRPDAYDEKSKSASSTSLPNSVATPPPPPYEAHEDDGYEYPEPKTPSQLLESKNLDIDLRWTVLCDLFLLLVADSVYDARSRELFQVVGKYLSVDWLEISRFEKRVTDALEIQEEANKENWNEDEHMDSRRKRALRKRLAFMGLATVGGGLVIGLSAGLLAPVIGAGLAAGFTTIGVAGTSGFLAGAGGTAVVTSIAVTTGGTIGVRAANRRTGSVKTFEYRPLHNNKRTNLIVTLAGWMSGKADDVRLPYSTVDPMMGDIYSVLWEPEMLRSMGDTINILATEALTQGLQQVLASTLLTALMSAMTLPLALTKLSYLIDNPWSVSQARADMAGLILADSIIDRNLGTRPITLVGFSLGSRVIYAALKELQSRGAFGLVQNVYMFGTPIVANTEEYIKIRSIVPGRFVNGYATNDWILGYLFRATGGGVARVAGLTPIEIPTIENMNVTEMVPGHMAYRTAMPKLLREAGWLVEADEFVEIEDPDPENHEQRQRELIDEIEAARRELEKKNAEKEKRGSKLSWWRKKKGDKKEWEVYDKNSQAHVPIDKTADTATIAENPVMFDIDAIRREVAALAAEAADKPYNGYEEHALEIKEIKSTLPPMKIELPATLTTNPSTLTPHPTLRQTQSFNDSLGAASTSTKAHSTGALTPGVRLPPGSQFSNGTTGTKDYDEYDEYDDFGSGDGGNMSMTFDTSFRDTPKTQQLPKSTATSPPTTHHTPTNSSWDSPTTVGLARNGTWDSPPSATAAATAVSWDAAAIDAPGRPPLRSAHTLPAANPGYNAWADEFEEEEFGQEKEVKMTFM</sequence>
<feature type="region of interest" description="Disordered" evidence="7">
    <location>
        <begin position="425"/>
        <end position="493"/>
    </location>
</feature>
<dbReference type="InterPro" id="IPR007941">
    <property type="entry name" value="DUF726"/>
</dbReference>
<evidence type="ECO:0000256" key="3">
    <source>
        <dbReference type="ARBA" id="ARBA00022692"/>
    </source>
</evidence>
<proteinExistence type="inferred from homology"/>
<organism evidence="9 10">
    <name type="scientific">Curvularia kusanoi</name>
    <name type="common">Cochliobolus kusanoi</name>
    <dbReference type="NCBI Taxonomy" id="90978"/>
    <lineage>
        <taxon>Eukaryota</taxon>
        <taxon>Fungi</taxon>
        <taxon>Dikarya</taxon>
        <taxon>Ascomycota</taxon>
        <taxon>Pezizomycotina</taxon>
        <taxon>Dothideomycetes</taxon>
        <taxon>Pleosporomycetidae</taxon>
        <taxon>Pleosporales</taxon>
        <taxon>Pleosporineae</taxon>
        <taxon>Pleosporaceae</taxon>
        <taxon>Curvularia</taxon>
    </lineage>
</organism>
<dbReference type="InterPro" id="IPR029058">
    <property type="entry name" value="AB_hydrolase_fold"/>
</dbReference>
<dbReference type="AlphaFoldDB" id="A0A9P4TDZ3"/>
<feature type="transmembrane region" description="Helical" evidence="8">
    <location>
        <begin position="586"/>
        <end position="611"/>
    </location>
</feature>
<feature type="compositionally biased region" description="Basic and acidic residues" evidence="7">
    <location>
        <begin position="120"/>
        <end position="143"/>
    </location>
</feature>
<dbReference type="SUPFAM" id="SSF53474">
    <property type="entry name" value="alpha/beta-Hydrolases"/>
    <property type="match status" value="1"/>
</dbReference>
<gene>
    <name evidence="9" type="ORF">E8E13_005297</name>
</gene>
<comment type="subcellular location">
    <subcellularLocation>
        <location evidence="1">Membrane</location>
        <topology evidence="1">Multi-pass membrane protein</topology>
    </subcellularLocation>
</comment>
<feature type="region of interest" description="Disordered" evidence="7">
    <location>
        <begin position="1083"/>
        <end position="1193"/>
    </location>
</feature>
<keyword evidence="10" id="KW-1185">Reference proteome</keyword>
<keyword evidence="4 8" id="KW-1133">Transmembrane helix</keyword>